<name>A0A2C9JLD0_BIOGL</name>
<protein>
    <recommendedName>
        <fullName evidence="6">39S ribosomal protein L27, mitochondrial</fullName>
    </recommendedName>
</protein>
<dbReference type="STRING" id="6526.A0A2C9JLD0"/>
<dbReference type="PANTHER" id="PTHR15893:SF0">
    <property type="entry name" value="LARGE RIBOSOMAL SUBUNIT PROTEIN BL27M"/>
    <property type="match status" value="1"/>
</dbReference>
<dbReference type="Gene3D" id="2.40.50.100">
    <property type="match status" value="1"/>
</dbReference>
<dbReference type="InterPro" id="IPR001684">
    <property type="entry name" value="Ribosomal_bL27"/>
</dbReference>
<dbReference type="EnsemblMetazoa" id="BGLB004266-RB">
    <property type="protein sequence ID" value="BGLB004266-PB"/>
    <property type="gene ID" value="BGLB004266"/>
</dbReference>
<dbReference type="SUPFAM" id="SSF110324">
    <property type="entry name" value="Ribosomal L27 protein-like"/>
    <property type="match status" value="1"/>
</dbReference>
<accession>A0A2C9JLD0</accession>
<dbReference type="GO" id="GO:0006412">
    <property type="term" value="P:translation"/>
    <property type="evidence" value="ECO:0007669"/>
    <property type="project" value="InterPro"/>
</dbReference>
<keyword evidence="3" id="KW-0687">Ribonucleoprotein</keyword>
<dbReference type="Proteomes" id="UP000076420">
    <property type="component" value="Unassembled WGS sequence"/>
</dbReference>
<sequence length="151" mass="16931">MASRFVIPLWKSVCSAVATLKPAMCQPMSSNLQYVRYASKKASATPRNRIGRTKRKHRGIKAHDGTFVHKGDILATQFGLRFYPGENVVMDDKWTLKAAYDGIVVISTETLNPYPDSPLYLPVQKGAVLQKKFFHIIPTPLHGKFKLVSEV</sequence>
<evidence type="ECO:0000313" key="5">
    <source>
        <dbReference type="Proteomes" id="UP000076420"/>
    </source>
</evidence>
<dbReference type="OrthoDB" id="1867012at2759"/>
<dbReference type="AlphaFoldDB" id="A0A2C9JLD0"/>
<dbReference type="VEuPathDB" id="VectorBase:BGLAX_040139"/>
<dbReference type="KEGG" id="bgt:106058821"/>
<dbReference type="VEuPathDB" id="VectorBase:BGLB004266"/>
<reference evidence="4" key="1">
    <citation type="submission" date="2020-05" db="UniProtKB">
        <authorList>
            <consortium name="EnsemblMetazoa"/>
        </authorList>
    </citation>
    <scope>IDENTIFICATION</scope>
    <source>
        <strain evidence="4">BB02</strain>
    </source>
</reference>
<evidence type="ECO:0000256" key="2">
    <source>
        <dbReference type="ARBA" id="ARBA00022980"/>
    </source>
</evidence>
<evidence type="ECO:0000313" key="4">
    <source>
        <dbReference type="EnsemblMetazoa" id="BGLB004266-PB"/>
    </source>
</evidence>
<organism evidence="4 5">
    <name type="scientific">Biomphalaria glabrata</name>
    <name type="common">Bloodfluke planorb</name>
    <name type="synonym">Freshwater snail</name>
    <dbReference type="NCBI Taxonomy" id="6526"/>
    <lineage>
        <taxon>Eukaryota</taxon>
        <taxon>Metazoa</taxon>
        <taxon>Spiralia</taxon>
        <taxon>Lophotrochozoa</taxon>
        <taxon>Mollusca</taxon>
        <taxon>Gastropoda</taxon>
        <taxon>Heterobranchia</taxon>
        <taxon>Euthyneura</taxon>
        <taxon>Panpulmonata</taxon>
        <taxon>Hygrophila</taxon>
        <taxon>Lymnaeoidea</taxon>
        <taxon>Planorbidae</taxon>
        <taxon>Biomphalaria</taxon>
    </lineage>
</organism>
<evidence type="ECO:0000256" key="3">
    <source>
        <dbReference type="ARBA" id="ARBA00023274"/>
    </source>
</evidence>
<comment type="similarity">
    <text evidence="1">Belongs to the bacterial ribosomal protein bL27 family.</text>
</comment>
<keyword evidence="2" id="KW-0689">Ribosomal protein</keyword>
<proteinExistence type="inferred from homology"/>
<dbReference type="Pfam" id="PF01016">
    <property type="entry name" value="Ribosomal_L27"/>
    <property type="match status" value="1"/>
</dbReference>
<dbReference type="GO" id="GO:0005762">
    <property type="term" value="C:mitochondrial large ribosomal subunit"/>
    <property type="evidence" value="ECO:0007669"/>
    <property type="project" value="TreeGrafter"/>
</dbReference>
<evidence type="ECO:0000256" key="1">
    <source>
        <dbReference type="ARBA" id="ARBA00010797"/>
    </source>
</evidence>
<evidence type="ECO:0008006" key="6">
    <source>
        <dbReference type="Google" id="ProtNLM"/>
    </source>
</evidence>
<dbReference type="GO" id="GO:0003735">
    <property type="term" value="F:structural constituent of ribosome"/>
    <property type="evidence" value="ECO:0007669"/>
    <property type="project" value="InterPro"/>
</dbReference>
<gene>
    <name evidence="4" type="primary">106058821</name>
</gene>
<dbReference type="PANTHER" id="PTHR15893">
    <property type="entry name" value="RIBOSOMAL PROTEIN L27"/>
    <property type="match status" value="1"/>
</dbReference>